<feature type="domain" description="CBM2" evidence="3">
    <location>
        <begin position="138"/>
        <end position="236"/>
    </location>
</feature>
<reference evidence="4 5" key="1">
    <citation type="submission" date="2021-01" db="EMBL/GenBank/DDBJ databases">
        <title>Whole genome shotgun sequence of Verrucosispora gifhornensis NBRC 16317.</title>
        <authorList>
            <person name="Komaki H."/>
            <person name="Tamura T."/>
        </authorList>
    </citation>
    <scope>NUCLEOTIDE SEQUENCE [LARGE SCALE GENOMIC DNA]</scope>
    <source>
        <strain evidence="4 5">NBRC 16317</strain>
    </source>
</reference>
<evidence type="ECO:0000259" key="3">
    <source>
        <dbReference type="SMART" id="SM00637"/>
    </source>
</evidence>
<evidence type="ECO:0000256" key="2">
    <source>
        <dbReference type="SAM" id="Phobius"/>
    </source>
</evidence>
<evidence type="ECO:0000313" key="5">
    <source>
        <dbReference type="Proteomes" id="UP000647860"/>
    </source>
</evidence>
<dbReference type="Pfam" id="PF00553">
    <property type="entry name" value="CBM_2"/>
    <property type="match status" value="1"/>
</dbReference>
<comment type="caution">
    <text evidence="4">The sequence shown here is derived from an EMBL/GenBank/DDBJ whole genome shotgun (WGS) entry which is preliminary data.</text>
</comment>
<dbReference type="InterPro" id="IPR012291">
    <property type="entry name" value="CBM2_carb-bd_dom_sf"/>
</dbReference>
<dbReference type="Gene3D" id="2.60.40.290">
    <property type="match status" value="1"/>
</dbReference>
<dbReference type="InterPro" id="IPR008965">
    <property type="entry name" value="CBM2/CBM3_carb-bd_dom_sf"/>
</dbReference>
<dbReference type="InterPro" id="IPR001919">
    <property type="entry name" value="CBD2"/>
</dbReference>
<dbReference type="SUPFAM" id="SSF49384">
    <property type="entry name" value="Carbohydrate-binding domain"/>
    <property type="match status" value="1"/>
</dbReference>
<dbReference type="EMBL" id="BOPA01000019">
    <property type="protein sequence ID" value="GIJ16128.1"/>
    <property type="molecule type" value="Genomic_DNA"/>
</dbReference>
<evidence type="ECO:0000313" key="4">
    <source>
        <dbReference type="EMBL" id="GIJ16128.1"/>
    </source>
</evidence>
<dbReference type="Proteomes" id="UP000647860">
    <property type="component" value="Unassembled WGS sequence"/>
</dbReference>
<feature type="compositionally biased region" description="Low complexity" evidence="1">
    <location>
        <begin position="99"/>
        <end position="137"/>
    </location>
</feature>
<dbReference type="SMART" id="SM00637">
    <property type="entry name" value="CBD_II"/>
    <property type="match status" value="1"/>
</dbReference>
<accession>A0ABQ4IEE8</accession>
<feature type="transmembrane region" description="Helical" evidence="2">
    <location>
        <begin position="21"/>
        <end position="42"/>
    </location>
</feature>
<keyword evidence="2" id="KW-0812">Transmembrane</keyword>
<name>A0ABQ4IEE8_9ACTN</name>
<gene>
    <name evidence="4" type="ORF">Vgi01_28120</name>
</gene>
<feature type="region of interest" description="Disordered" evidence="1">
    <location>
        <begin position="53"/>
        <end position="138"/>
    </location>
</feature>
<protein>
    <recommendedName>
        <fullName evidence="3">CBM2 domain-containing protein</fullName>
    </recommendedName>
</protein>
<keyword evidence="5" id="KW-1185">Reference proteome</keyword>
<sequence length="239" mass="24693">MRRAPRPMPPRGAAAVASSPWILVSIGLGAMVVLLVIAVGAYRGPGPDFDPAPPLGAVPVPERATSAGRGASALPSQVVPGLTPRRTNPPRPAGTTLDSPRPSASAVRSSQPSRPATPTGSAPTSSAPTRAPAAPSPFEARYRVTDSFSGGFIAEVWIRNTSRRDRDWVARIEYPGGRVVTAWLEGVPQGTFRGAGGTLTYRSGPDLPAGSAVALRFHIEFASPRPASCTVSGRACTGL</sequence>
<evidence type="ECO:0000256" key="1">
    <source>
        <dbReference type="SAM" id="MobiDB-lite"/>
    </source>
</evidence>
<proteinExistence type="predicted"/>
<organism evidence="4 5">
    <name type="scientific">Micromonospora gifhornensis</name>
    <dbReference type="NCBI Taxonomy" id="84594"/>
    <lineage>
        <taxon>Bacteria</taxon>
        <taxon>Bacillati</taxon>
        <taxon>Actinomycetota</taxon>
        <taxon>Actinomycetes</taxon>
        <taxon>Micromonosporales</taxon>
        <taxon>Micromonosporaceae</taxon>
        <taxon>Micromonospora</taxon>
    </lineage>
</organism>
<keyword evidence="2" id="KW-1133">Transmembrane helix</keyword>
<keyword evidence="2" id="KW-0472">Membrane</keyword>